<evidence type="ECO:0000313" key="4">
    <source>
        <dbReference type="EMBL" id="ROP26740.1"/>
    </source>
</evidence>
<keyword evidence="5" id="KW-1185">Reference proteome</keyword>
<dbReference type="Proteomes" id="UP000276232">
    <property type="component" value="Unassembled WGS sequence"/>
</dbReference>
<accession>A0A3N1G912</accession>
<feature type="domain" description="DUF4350" evidence="3">
    <location>
        <begin position="66"/>
        <end position="251"/>
    </location>
</feature>
<protein>
    <submittedName>
        <fullName evidence="4">Uncharacterized protein DUF4350</fullName>
    </submittedName>
</protein>
<dbReference type="Pfam" id="PF14258">
    <property type="entry name" value="DUF4350"/>
    <property type="match status" value="1"/>
</dbReference>
<dbReference type="InterPro" id="IPR025646">
    <property type="entry name" value="DUF4350"/>
</dbReference>
<dbReference type="InParanoid" id="A0A3N1G912"/>
<name>A0A3N1G912_9ACTN</name>
<proteinExistence type="predicted"/>
<dbReference type="RefSeq" id="WP_123381273.1">
    <property type="nucleotide sequence ID" value="NZ_RJKN01000010.1"/>
</dbReference>
<gene>
    <name evidence="4" type="ORF">EDC03_3210</name>
</gene>
<sequence>MSAPATAAPAGPATAGPGPTTGPAPGPTTTRRPRRATLLVLLGAVLLVVALVVASLGTSDGPLDPGSPAPDGGRAVAQVLGDLGVDVVRTTTSDATDAAVEAAGGDAAVLVVPTSPLSSAQTDRLAALGEAGADLLLLVPDPDVLAALAPSLRAADEIETAEDVPPQCDLPAAQRAGEATGGGALVEARDDEDPAVVSCYGLPFGGSPYVTVDGGAGGGERGDVVVLGQPDVLRNETVDEAGNAALALQTLGARPTLVWYLPDPLDPALAEGDGTVPLSSLVPRGLVRAAQVLAVAGVLLLLWRGRRLGPLVVERLPVVVRAAEAVEGRGRLYRATGARDHAAATLRAASLTRLAGRLGVPASAGADAVVGAAAGASGRPRADVAALYRPDAPADDAALVALATALDDLEKEVSSS</sequence>
<keyword evidence="2" id="KW-0472">Membrane</keyword>
<evidence type="ECO:0000259" key="3">
    <source>
        <dbReference type="Pfam" id="PF14258"/>
    </source>
</evidence>
<evidence type="ECO:0000313" key="5">
    <source>
        <dbReference type="Proteomes" id="UP000276232"/>
    </source>
</evidence>
<dbReference type="EMBL" id="RJKN01000010">
    <property type="protein sequence ID" value="ROP26740.1"/>
    <property type="molecule type" value="Genomic_DNA"/>
</dbReference>
<evidence type="ECO:0000256" key="1">
    <source>
        <dbReference type="SAM" id="MobiDB-lite"/>
    </source>
</evidence>
<evidence type="ECO:0000256" key="2">
    <source>
        <dbReference type="SAM" id="Phobius"/>
    </source>
</evidence>
<keyword evidence="2" id="KW-1133">Transmembrane helix</keyword>
<reference evidence="4 5" key="1">
    <citation type="journal article" date="2015" name="Stand. Genomic Sci.">
        <title>Genomic Encyclopedia of Bacterial and Archaeal Type Strains, Phase III: the genomes of soil and plant-associated and newly described type strains.</title>
        <authorList>
            <person name="Whitman W.B."/>
            <person name="Woyke T."/>
            <person name="Klenk H.P."/>
            <person name="Zhou Y."/>
            <person name="Lilburn T.G."/>
            <person name="Beck B.J."/>
            <person name="De Vos P."/>
            <person name="Vandamme P."/>
            <person name="Eisen J.A."/>
            <person name="Garrity G."/>
            <person name="Hugenholtz P."/>
            <person name="Kyrpides N.C."/>
        </authorList>
    </citation>
    <scope>NUCLEOTIDE SEQUENCE [LARGE SCALE GENOMIC DNA]</scope>
    <source>
        <strain evidence="4 5">CECT 7306</strain>
    </source>
</reference>
<dbReference type="OrthoDB" id="5241668at2"/>
<feature type="compositionally biased region" description="Low complexity" evidence="1">
    <location>
        <begin position="1"/>
        <end position="19"/>
    </location>
</feature>
<feature type="transmembrane region" description="Helical" evidence="2">
    <location>
        <begin position="38"/>
        <end position="57"/>
    </location>
</feature>
<organism evidence="4 5">
    <name type="scientific">Pseudokineococcus lusitanus</name>
    <dbReference type="NCBI Taxonomy" id="763993"/>
    <lineage>
        <taxon>Bacteria</taxon>
        <taxon>Bacillati</taxon>
        <taxon>Actinomycetota</taxon>
        <taxon>Actinomycetes</taxon>
        <taxon>Kineosporiales</taxon>
        <taxon>Kineosporiaceae</taxon>
        <taxon>Pseudokineococcus</taxon>
    </lineage>
</organism>
<keyword evidence="2" id="KW-0812">Transmembrane</keyword>
<feature type="region of interest" description="Disordered" evidence="1">
    <location>
        <begin position="1"/>
        <end position="31"/>
    </location>
</feature>
<dbReference type="AlphaFoldDB" id="A0A3N1G912"/>
<comment type="caution">
    <text evidence="4">The sequence shown here is derived from an EMBL/GenBank/DDBJ whole genome shotgun (WGS) entry which is preliminary data.</text>
</comment>